<comment type="caution">
    <text evidence="1">The sequence shown here is derived from an EMBL/GenBank/DDBJ whole genome shotgun (WGS) entry which is preliminary data.</text>
</comment>
<feature type="non-terminal residue" evidence="1">
    <location>
        <position position="1"/>
    </location>
</feature>
<reference evidence="1 2" key="1">
    <citation type="submission" date="2024-01" db="EMBL/GenBank/DDBJ databases">
        <authorList>
            <person name="Waweru B."/>
        </authorList>
    </citation>
    <scope>NUCLEOTIDE SEQUENCE [LARGE SCALE GENOMIC DNA]</scope>
</reference>
<proteinExistence type="predicted"/>
<dbReference type="EMBL" id="CAWUPB010000851">
    <property type="protein sequence ID" value="CAK7327279.1"/>
    <property type="molecule type" value="Genomic_DNA"/>
</dbReference>
<organism evidence="1 2">
    <name type="scientific">Dovyalis caffra</name>
    <dbReference type="NCBI Taxonomy" id="77055"/>
    <lineage>
        <taxon>Eukaryota</taxon>
        <taxon>Viridiplantae</taxon>
        <taxon>Streptophyta</taxon>
        <taxon>Embryophyta</taxon>
        <taxon>Tracheophyta</taxon>
        <taxon>Spermatophyta</taxon>
        <taxon>Magnoliopsida</taxon>
        <taxon>eudicotyledons</taxon>
        <taxon>Gunneridae</taxon>
        <taxon>Pentapetalae</taxon>
        <taxon>rosids</taxon>
        <taxon>fabids</taxon>
        <taxon>Malpighiales</taxon>
        <taxon>Salicaceae</taxon>
        <taxon>Flacourtieae</taxon>
        <taxon>Dovyalis</taxon>
    </lineage>
</organism>
<dbReference type="AlphaFoldDB" id="A0AAV1R4C2"/>
<sequence length="55" mass="6183">SISQASKLLKKARLGFETCKRVTKATGFSLSIKYQKHRVIKYHISDSPAFPSKSN</sequence>
<gene>
    <name evidence="1" type="ORF">DCAF_LOCUS4986</name>
</gene>
<evidence type="ECO:0000313" key="1">
    <source>
        <dbReference type="EMBL" id="CAK7327279.1"/>
    </source>
</evidence>
<evidence type="ECO:0000313" key="2">
    <source>
        <dbReference type="Proteomes" id="UP001314170"/>
    </source>
</evidence>
<dbReference type="Proteomes" id="UP001314170">
    <property type="component" value="Unassembled WGS sequence"/>
</dbReference>
<keyword evidence="2" id="KW-1185">Reference proteome</keyword>
<name>A0AAV1R4C2_9ROSI</name>
<protein>
    <submittedName>
        <fullName evidence="1">Uncharacterized protein</fullName>
    </submittedName>
</protein>
<accession>A0AAV1R4C2</accession>